<reference evidence="2 3" key="1">
    <citation type="submission" date="2019-08" db="EMBL/GenBank/DDBJ databases">
        <title>The genome sequence of a newly discovered highly antifungal drug resistant Aspergillus species, Aspergillus tanneri NIH 1004.</title>
        <authorList>
            <person name="Mounaud S."/>
            <person name="Singh I."/>
            <person name="Joardar V."/>
            <person name="Pakala S."/>
            <person name="Pakala S."/>
            <person name="Venepally P."/>
            <person name="Chung J.K."/>
            <person name="Losada L."/>
            <person name="Nierman W.C."/>
        </authorList>
    </citation>
    <scope>NUCLEOTIDE SEQUENCE [LARGE SCALE GENOMIC DNA]</scope>
    <source>
        <strain evidence="2 3">NIH1004</strain>
    </source>
</reference>
<comment type="caution">
    <text evidence="2">The sequence shown here is derived from an EMBL/GenBank/DDBJ whole genome shotgun (WGS) entry which is preliminary data.</text>
</comment>
<keyword evidence="1" id="KW-1133">Transmembrane helix</keyword>
<organism evidence="2 3">
    <name type="scientific">Aspergillus tanneri</name>
    <dbReference type="NCBI Taxonomy" id="1220188"/>
    <lineage>
        <taxon>Eukaryota</taxon>
        <taxon>Fungi</taxon>
        <taxon>Dikarya</taxon>
        <taxon>Ascomycota</taxon>
        <taxon>Pezizomycotina</taxon>
        <taxon>Eurotiomycetes</taxon>
        <taxon>Eurotiomycetidae</taxon>
        <taxon>Eurotiales</taxon>
        <taxon>Aspergillaceae</taxon>
        <taxon>Aspergillus</taxon>
        <taxon>Aspergillus subgen. Circumdati</taxon>
    </lineage>
</organism>
<keyword evidence="1" id="KW-0472">Membrane</keyword>
<evidence type="ECO:0000256" key="1">
    <source>
        <dbReference type="SAM" id="Phobius"/>
    </source>
</evidence>
<proteinExistence type="predicted"/>
<protein>
    <submittedName>
        <fullName evidence="2">Uncharacterized protein</fullName>
    </submittedName>
</protein>
<dbReference type="AlphaFoldDB" id="A0A5M9MBT7"/>
<feature type="transmembrane region" description="Helical" evidence="1">
    <location>
        <begin position="280"/>
        <end position="299"/>
    </location>
</feature>
<dbReference type="Proteomes" id="UP000324241">
    <property type="component" value="Unassembled WGS sequence"/>
</dbReference>
<dbReference type="RefSeq" id="XP_033422106.1">
    <property type="nucleotide sequence ID" value="XM_033574088.1"/>
</dbReference>
<evidence type="ECO:0000313" key="3">
    <source>
        <dbReference type="Proteomes" id="UP000324241"/>
    </source>
</evidence>
<sequence length="371" mass="41180">MLSHAARRIPQIPTCLAVRKACTAWVTDLLQPASNGRSAIFERRLHRPGNAGSCMYNPVWRPRSCIPSVFLLPRSRSLGLLRPARQWNYRLWQTHDDQFPGPPPSKLATIAYISTDGTPSYATTAVTAAGNNATVTTTSSSSSSGIGVGIAAGIGVGVRLGVYYCSGYRIIVLSESEAKRRSSSWYTSWERQSLDPGSSIRANRMHSISSLSEYSIDIGAFTSYAVNCFSVSASHNAVTLESLLPLSFEVMLDMEMFWRRPKWKGKNSCRLMRQSFWRELIGNLIGVSIMCYAACVMTCLWEIGVLYSVSISIALDLIAVFIADESRTRHNMFRCNCCLFPVAKFLIDSRWKGVAAAGIVVSQLRWQNCIW</sequence>
<dbReference type="EMBL" id="QUQM01000005">
    <property type="protein sequence ID" value="KAA8642744.1"/>
    <property type="molecule type" value="Genomic_DNA"/>
</dbReference>
<dbReference type="GeneID" id="54332198"/>
<evidence type="ECO:0000313" key="2">
    <source>
        <dbReference type="EMBL" id="KAA8642744.1"/>
    </source>
</evidence>
<keyword evidence="1" id="KW-0812">Transmembrane</keyword>
<accession>A0A5M9MBT7</accession>
<name>A0A5M9MBT7_9EURO</name>
<feature type="transmembrane region" description="Helical" evidence="1">
    <location>
        <begin position="305"/>
        <end position="323"/>
    </location>
</feature>
<gene>
    <name evidence="2" type="ORF">ATNIH1004_009496</name>
</gene>